<dbReference type="KEGG" id="chya:V22_05600"/>
<gene>
    <name evidence="5" type="primary">yiaD</name>
    <name evidence="5" type="ORF">V22_05600</name>
</gene>
<feature type="signal peptide" evidence="3">
    <location>
        <begin position="1"/>
        <end position="24"/>
    </location>
</feature>
<keyword evidence="2" id="KW-0175">Coiled coil</keyword>
<sequence length="442" mass="47032" precursor="true">MARQMPNRIIVLLMISSLPLTSIACCSFDPCALSAGSYGGSYYGGSSFCGGSTCGGICGNTCGYSGGLKFKNGKDCILKKVFKKKDKCKGACGSVCGGGCGTQTCNFRGLNTFDLFGIFGLFGQCGCNSCTGGLKPYTGYRNNFNCENNVCGTSCGGCGTCMTSGCSCGLCPGYSGPAMGPMPQGYPVTPGATVVPGGGTVGPTGFIPNGGDMNQITQERNQFEQISQKLLDEKQEVEEQVSQLQQSLQVAEQRINNLAMERGQLQNRYITLMKQVKDSPLGDEASRRFADLAKKYPNFEFDPTTGVSKFHSDILFNSGSASLNPQSAPLLRDFAAIMNSGDARNLNILVVGHTDDKPIIKKSTSDLHPSNWHLSTNRANAVALALTKSGLSESRMGVAGYSKYQPAASNESEQGRMLNRRVEIYVLAPNAIVAGWDNQQRL</sequence>
<dbReference type="RefSeq" id="WP_145259589.1">
    <property type="nucleotide sequence ID" value="NZ_CP036316.1"/>
</dbReference>
<dbReference type="OrthoDB" id="9815217at2"/>
<keyword evidence="5" id="KW-0449">Lipoprotein</keyword>
<dbReference type="InterPro" id="IPR006665">
    <property type="entry name" value="OmpA-like"/>
</dbReference>
<dbReference type="InterPro" id="IPR036737">
    <property type="entry name" value="OmpA-like_sf"/>
</dbReference>
<accession>A0A517T4P0</accession>
<keyword evidence="6" id="KW-1185">Reference proteome</keyword>
<proteinExistence type="predicted"/>
<evidence type="ECO:0000256" key="3">
    <source>
        <dbReference type="SAM" id="SignalP"/>
    </source>
</evidence>
<reference evidence="5 6" key="1">
    <citation type="submission" date="2019-02" db="EMBL/GenBank/DDBJ databases">
        <title>Deep-cultivation of Planctomycetes and their phenomic and genomic characterization uncovers novel biology.</title>
        <authorList>
            <person name="Wiegand S."/>
            <person name="Jogler M."/>
            <person name="Boedeker C."/>
            <person name="Pinto D."/>
            <person name="Vollmers J."/>
            <person name="Rivas-Marin E."/>
            <person name="Kohn T."/>
            <person name="Peeters S.H."/>
            <person name="Heuer A."/>
            <person name="Rast P."/>
            <person name="Oberbeckmann S."/>
            <person name="Bunk B."/>
            <person name="Jeske O."/>
            <person name="Meyerdierks A."/>
            <person name="Storesund J.E."/>
            <person name="Kallscheuer N."/>
            <person name="Luecker S."/>
            <person name="Lage O.M."/>
            <person name="Pohl T."/>
            <person name="Merkel B.J."/>
            <person name="Hornburger P."/>
            <person name="Mueller R.-W."/>
            <person name="Bruemmer F."/>
            <person name="Labrenz M."/>
            <person name="Spormann A.M."/>
            <person name="Op den Camp H."/>
            <person name="Overmann J."/>
            <person name="Amann R."/>
            <person name="Jetten M.S.M."/>
            <person name="Mascher T."/>
            <person name="Medema M.H."/>
            <person name="Devos D.P."/>
            <person name="Kaster A.-K."/>
            <person name="Ovreas L."/>
            <person name="Rohde M."/>
            <person name="Galperin M.Y."/>
            <person name="Jogler C."/>
        </authorList>
    </citation>
    <scope>NUCLEOTIDE SEQUENCE [LARGE SCALE GENOMIC DNA]</scope>
    <source>
        <strain evidence="5 6">V22</strain>
    </source>
</reference>
<dbReference type="AlphaFoldDB" id="A0A517T4P0"/>
<feature type="domain" description="OmpA-like" evidence="4">
    <location>
        <begin position="303"/>
        <end position="430"/>
    </location>
</feature>
<evidence type="ECO:0000313" key="6">
    <source>
        <dbReference type="Proteomes" id="UP000319976"/>
    </source>
</evidence>
<dbReference type="GO" id="GO:0016020">
    <property type="term" value="C:membrane"/>
    <property type="evidence" value="ECO:0007669"/>
    <property type="project" value="UniProtKB-UniRule"/>
</dbReference>
<dbReference type="EMBL" id="CP036316">
    <property type="protein sequence ID" value="QDT63339.1"/>
    <property type="molecule type" value="Genomic_DNA"/>
</dbReference>
<dbReference type="Pfam" id="PF00691">
    <property type="entry name" value="OmpA"/>
    <property type="match status" value="1"/>
</dbReference>
<keyword evidence="1" id="KW-0472">Membrane</keyword>
<evidence type="ECO:0000256" key="2">
    <source>
        <dbReference type="SAM" id="Coils"/>
    </source>
</evidence>
<organism evidence="5 6">
    <name type="scientific">Calycomorphotria hydatis</name>
    <dbReference type="NCBI Taxonomy" id="2528027"/>
    <lineage>
        <taxon>Bacteria</taxon>
        <taxon>Pseudomonadati</taxon>
        <taxon>Planctomycetota</taxon>
        <taxon>Planctomycetia</taxon>
        <taxon>Planctomycetales</taxon>
        <taxon>Planctomycetaceae</taxon>
        <taxon>Calycomorphotria</taxon>
    </lineage>
</organism>
<protein>
    <submittedName>
        <fullName evidence="5">Putative lipoprotein YiaD</fullName>
    </submittedName>
</protein>
<dbReference type="Proteomes" id="UP000319976">
    <property type="component" value="Chromosome"/>
</dbReference>
<evidence type="ECO:0000259" key="4">
    <source>
        <dbReference type="PROSITE" id="PS51123"/>
    </source>
</evidence>
<name>A0A517T4P0_9PLAN</name>
<dbReference type="PANTHER" id="PTHR30329:SF21">
    <property type="entry name" value="LIPOPROTEIN YIAD-RELATED"/>
    <property type="match status" value="1"/>
</dbReference>
<dbReference type="Gene3D" id="3.30.1330.60">
    <property type="entry name" value="OmpA-like domain"/>
    <property type="match status" value="1"/>
</dbReference>
<dbReference type="CDD" id="cd07185">
    <property type="entry name" value="OmpA_C-like"/>
    <property type="match status" value="1"/>
</dbReference>
<dbReference type="PROSITE" id="PS51123">
    <property type="entry name" value="OMPA_2"/>
    <property type="match status" value="1"/>
</dbReference>
<dbReference type="InterPro" id="IPR050330">
    <property type="entry name" value="Bact_OuterMem_StrucFunc"/>
</dbReference>
<dbReference type="PROSITE" id="PS51257">
    <property type="entry name" value="PROKAR_LIPOPROTEIN"/>
    <property type="match status" value="1"/>
</dbReference>
<evidence type="ECO:0000256" key="1">
    <source>
        <dbReference type="PROSITE-ProRule" id="PRU00473"/>
    </source>
</evidence>
<dbReference type="Gene3D" id="1.20.5.340">
    <property type="match status" value="1"/>
</dbReference>
<evidence type="ECO:0000313" key="5">
    <source>
        <dbReference type="EMBL" id="QDT63339.1"/>
    </source>
</evidence>
<feature type="chain" id="PRO_5021896935" evidence="3">
    <location>
        <begin position="25"/>
        <end position="442"/>
    </location>
</feature>
<dbReference type="SUPFAM" id="SSF103088">
    <property type="entry name" value="OmpA-like"/>
    <property type="match status" value="1"/>
</dbReference>
<keyword evidence="3" id="KW-0732">Signal</keyword>
<feature type="coiled-coil region" evidence="2">
    <location>
        <begin position="213"/>
        <end position="268"/>
    </location>
</feature>
<dbReference type="PANTHER" id="PTHR30329">
    <property type="entry name" value="STATOR ELEMENT OF FLAGELLAR MOTOR COMPLEX"/>
    <property type="match status" value="1"/>
</dbReference>